<evidence type="ECO:0000313" key="7">
    <source>
        <dbReference type="EMBL" id="SLN13218.1"/>
    </source>
</evidence>
<gene>
    <name evidence="7" type="primary">sigE</name>
    <name evidence="7" type="ORF">PSM7751_00275</name>
</gene>
<dbReference type="Gene3D" id="1.10.1740.10">
    <property type="match status" value="1"/>
</dbReference>
<dbReference type="EMBL" id="FWFN01000001">
    <property type="protein sequence ID" value="SLN13218.1"/>
    <property type="molecule type" value="Genomic_DNA"/>
</dbReference>
<dbReference type="Proteomes" id="UP000193963">
    <property type="component" value="Unassembled WGS sequence"/>
</dbReference>
<dbReference type="InterPro" id="IPR014284">
    <property type="entry name" value="RNA_pol_sigma-70_dom"/>
</dbReference>
<dbReference type="GO" id="GO:0006352">
    <property type="term" value="P:DNA-templated transcription initiation"/>
    <property type="evidence" value="ECO:0007669"/>
    <property type="project" value="InterPro"/>
</dbReference>
<keyword evidence="8" id="KW-1185">Reference proteome</keyword>
<dbReference type="Pfam" id="PF08281">
    <property type="entry name" value="Sigma70_r4_2"/>
    <property type="match status" value="1"/>
</dbReference>
<dbReference type="InterPro" id="IPR013325">
    <property type="entry name" value="RNA_pol_sigma_r2"/>
</dbReference>
<dbReference type="InterPro" id="IPR013249">
    <property type="entry name" value="RNA_pol_sigma70_r4_t2"/>
</dbReference>
<dbReference type="CDD" id="cd06171">
    <property type="entry name" value="Sigma70_r4"/>
    <property type="match status" value="1"/>
</dbReference>
<evidence type="ECO:0000259" key="5">
    <source>
        <dbReference type="Pfam" id="PF04542"/>
    </source>
</evidence>
<dbReference type="PANTHER" id="PTHR43133">
    <property type="entry name" value="RNA POLYMERASE ECF-TYPE SIGMA FACTO"/>
    <property type="match status" value="1"/>
</dbReference>
<dbReference type="SUPFAM" id="SSF88659">
    <property type="entry name" value="Sigma3 and sigma4 domains of RNA polymerase sigma factors"/>
    <property type="match status" value="1"/>
</dbReference>
<dbReference type="PANTHER" id="PTHR43133:SF63">
    <property type="entry name" value="RNA POLYMERASE SIGMA FACTOR FECI-RELATED"/>
    <property type="match status" value="1"/>
</dbReference>
<dbReference type="InterPro" id="IPR013324">
    <property type="entry name" value="RNA_pol_sigma_r3/r4-like"/>
</dbReference>
<evidence type="ECO:0000256" key="4">
    <source>
        <dbReference type="ARBA" id="ARBA00023163"/>
    </source>
</evidence>
<dbReference type="InterPro" id="IPR007627">
    <property type="entry name" value="RNA_pol_sigma70_r2"/>
</dbReference>
<name>A0A1X6Y7Q6_9RHOB</name>
<evidence type="ECO:0000256" key="3">
    <source>
        <dbReference type="ARBA" id="ARBA00023082"/>
    </source>
</evidence>
<feature type="domain" description="RNA polymerase sigma-70 region 2" evidence="5">
    <location>
        <begin position="11"/>
        <end position="74"/>
    </location>
</feature>
<dbReference type="GO" id="GO:0016987">
    <property type="term" value="F:sigma factor activity"/>
    <property type="evidence" value="ECO:0007669"/>
    <property type="project" value="UniProtKB-KW"/>
</dbReference>
<protein>
    <submittedName>
        <fullName evidence="7">ECF RNA polymerase sigma factor SigE</fullName>
    </submittedName>
</protein>
<dbReference type="NCBIfam" id="TIGR02937">
    <property type="entry name" value="sigma70-ECF"/>
    <property type="match status" value="1"/>
</dbReference>
<keyword evidence="3" id="KW-0731">Sigma factor</keyword>
<dbReference type="Gene3D" id="1.10.10.10">
    <property type="entry name" value="Winged helix-like DNA-binding domain superfamily/Winged helix DNA-binding domain"/>
    <property type="match status" value="1"/>
</dbReference>
<dbReference type="AlphaFoldDB" id="A0A1X6Y7Q6"/>
<organism evidence="7 8">
    <name type="scientific">Pseudooceanicola marinus</name>
    <dbReference type="NCBI Taxonomy" id="396013"/>
    <lineage>
        <taxon>Bacteria</taxon>
        <taxon>Pseudomonadati</taxon>
        <taxon>Pseudomonadota</taxon>
        <taxon>Alphaproteobacteria</taxon>
        <taxon>Rhodobacterales</taxon>
        <taxon>Paracoccaceae</taxon>
        <taxon>Pseudooceanicola</taxon>
    </lineage>
</organism>
<proteinExistence type="inferred from homology"/>
<evidence type="ECO:0000313" key="8">
    <source>
        <dbReference type="Proteomes" id="UP000193963"/>
    </source>
</evidence>
<dbReference type="OrthoDB" id="9794372at2"/>
<accession>A0A1X6Y7Q6</accession>
<feature type="domain" description="RNA polymerase sigma factor 70 region 4 type 2" evidence="6">
    <location>
        <begin position="109"/>
        <end position="161"/>
    </location>
</feature>
<dbReference type="InterPro" id="IPR039425">
    <property type="entry name" value="RNA_pol_sigma-70-like"/>
</dbReference>
<keyword evidence="2" id="KW-0805">Transcription regulation</keyword>
<keyword evidence="4" id="KW-0804">Transcription</keyword>
<comment type="similarity">
    <text evidence="1">Belongs to the sigma-70 factor family. ECF subfamily.</text>
</comment>
<reference evidence="7 8" key="1">
    <citation type="submission" date="2017-03" db="EMBL/GenBank/DDBJ databases">
        <authorList>
            <person name="Afonso C.L."/>
            <person name="Miller P.J."/>
            <person name="Scott M.A."/>
            <person name="Spackman E."/>
            <person name="Goraichik I."/>
            <person name="Dimitrov K.M."/>
            <person name="Suarez D.L."/>
            <person name="Swayne D.E."/>
        </authorList>
    </citation>
    <scope>NUCLEOTIDE SEQUENCE [LARGE SCALE GENOMIC DNA]</scope>
    <source>
        <strain evidence="7 8">CECT 7751</strain>
    </source>
</reference>
<dbReference type="GO" id="GO:0003677">
    <property type="term" value="F:DNA binding"/>
    <property type="evidence" value="ECO:0007669"/>
    <property type="project" value="InterPro"/>
</dbReference>
<dbReference type="InterPro" id="IPR036388">
    <property type="entry name" value="WH-like_DNA-bd_sf"/>
</dbReference>
<evidence type="ECO:0000256" key="2">
    <source>
        <dbReference type="ARBA" id="ARBA00023015"/>
    </source>
</evidence>
<dbReference type="SUPFAM" id="SSF88946">
    <property type="entry name" value="Sigma2 domain of RNA polymerase sigma factors"/>
    <property type="match status" value="1"/>
</dbReference>
<sequence>MALSSSAVSTLYQSERARLQRFARRLTGNAATSEDLVQEAFLRVLSRRGEDRITVEEAYVTRVLRHLALNHQRHLRMGVEIAVEDSVLAAMADSGPAVDDRIIARQSLEQVLRAILTLPPRRREIFVQHRFEDLTYDQIAARLGISRNTVMVQIVNALADLRQQL</sequence>
<dbReference type="Pfam" id="PF04542">
    <property type="entry name" value="Sigma70_r2"/>
    <property type="match status" value="1"/>
</dbReference>
<evidence type="ECO:0000259" key="6">
    <source>
        <dbReference type="Pfam" id="PF08281"/>
    </source>
</evidence>
<evidence type="ECO:0000256" key="1">
    <source>
        <dbReference type="ARBA" id="ARBA00010641"/>
    </source>
</evidence>
<dbReference type="RefSeq" id="WP_085886197.1">
    <property type="nucleotide sequence ID" value="NZ_FWFN01000001.1"/>
</dbReference>